<dbReference type="GO" id="GO:0046872">
    <property type="term" value="F:metal ion binding"/>
    <property type="evidence" value="ECO:0007669"/>
    <property type="project" value="UniProtKB-KW"/>
</dbReference>
<keyword evidence="3" id="KW-0031">Aminopeptidase</keyword>
<name>A0ABD0LCQ4_9CAEN</name>
<feature type="active site" description="Proton acceptor" evidence="14">
    <location>
        <position position="377"/>
    </location>
</feature>
<dbReference type="PANTHER" id="PTHR11533">
    <property type="entry name" value="PROTEASE M1 ZINC METALLOPROTEASE"/>
    <property type="match status" value="1"/>
</dbReference>
<evidence type="ECO:0000256" key="3">
    <source>
        <dbReference type="ARBA" id="ARBA00022438"/>
    </source>
</evidence>
<dbReference type="InterPro" id="IPR027268">
    <property type="entry name" value="Peptidase_M4/M1_CTD_sf"/>
</dbReference>
<dbReference type="InterPro" id="IPR034016">
    <property type="entry name" value="M1_APN-typ"/>
</dbReference>
<keyword evidence="4" id="KW-0645">Protease</keyword>
<comment type="similarity">
    <text evidence="2">Belongs to the peptidase M1 family.</text>
</comment>
<keyword evidence="5 18" id="KW-0812">Transmembrane</keyword>
<keyword evidence="10 18" id="KW-1133">Transmembrane helix</keyword>
<dbReference type="SUPFAM" id="SSF55486">
    <property type="entry name" value="Metalloproteases ('zincins'), catalytic domain"/>
    <property type="match status" value="1"/>
</dbReference>
<comment type="caution">
    <text evidence="22">The sequence shown here is derived from an EMBL/GenBank/DDBJ whole genome shotgun (WGS) entry which is preliminary data.</text>
</comment>
<dbReference type="InterPro" id="IPR050344">
    <property type="entry name" value="Peptidase_M1_aminopeptidases"/>
</dbReference>
<evidence type="ECO:0000256" key="15">
    <source>
        <dbReference type="PIRSR" id="PIRSR634016-3"/>
    </source>
</evidence>
<evidence type="ECO:0000256" key="13">
    <source>
        <dbReference type="ARBA" id="ARBA00023180"/>
    </source>
</evidence>
<dbReference type="PRINTS" id="PR00756">
    <property type="entry name" value="ALADIPTASE"/>
</dbReference>
<feature type="binding site" evidence="15">
    <location>
        <position position="376"/>
    </location>
    <ligand>
        <name>Zn(2+)</name>
        <dbReference type="ChEBI" id="CHEBI:29105"/>
        <note>catalytic</note>
    </ligand>
</feature>
<evidence type="ECO:0000256" key="4">
    <source>
        <dbReference type="ARBA" id="ARBA00022670"/>
    </source>
</evidence>
<feature type="transmembrane region" description="Helical" evidence="18">
    <location>
        <begin position="12"/>
        <end position="35"/>
    </location>
</feature>
<feature type="domain" description="Aminopeptidase N-like N-terminal" evidence="21">
    <location>
        <begin position="72"/>
        <end position="269"/>
    </location>
</feature>
<dbReference type="AlphaFoldDB" id="A0ABD0LCQ4"/>
<keyword evidence="8 15" id="KW-0862">Zinc</keyword>
<keyword evidence="23" id="KW-1185">Reference proteome</keyword>
<keyword evidence="13" id="KW-0325">Glycoprotein</keyword>
<proteinExistence type="inferred from homology"/>
<keyword evidence="6 15" id="KW-0479">Metal-binding</keyword>
<evidence type="ECO:0000256" key="1">
    <source>
        <dbReference type="ARBA" id="ARBA00004606"/>
    </source>
</evidence>
<dbReference type="InterPro" id="IPR024571">
    <property type="entry name" value="ERAP1-like_C_dom"/>
</dbReference>
<dbReference type="EMBL" id="JACVVK020000061">
    <property type="protein sequence ID" value="KAK7497083.1"/>
    <property type="molecule type" value="Genomic_DNA"/>
</dbReference>
<feature type="non-terminal residue" evidence="22">
    <location>
        <position position="652"/>
    </location>
</feature>
<comment type="cofactor">
    <cofactor evidence="15">
        <name>Zn(2+)</name>
        <dbReference type="ChEBI" id="CHEBI:29105"/>
    </cofactor>
    <text evidence="15">Binds 1 zinc ion per subunit.</text>
</comment>
<dbReference type="GO" id="GO:0004177">
    <property type="term" value="F:aminopeptidase activity"/>
    <property type="evidence" value="ECO:0007669"/>
    <property type="project" value="UniProtKB-KW"/>
</dbReference>
<dbReference type="Proteomes" id="UP001519460">
    <property type="component" value="Unassembled WGS sequence"/>
</dbReference>
<dbReference type="Gene3D" id="2.60.40.1910">
    <property type="match status" value="1"/>
</dbReference>
<evidence type="ECO:0000256" key="11">
    <source>
        <dbReference type="ARBA" id="ARBA00023049"/>
    </source>
</evidence>
<reference evidence="22 23" key="1">
    <citation type="journal article" date="2023" name="Sci. Data">
        <title>Genome assembly of the Korean intertidal mud-creeper Batillaria attramentaria.</title>
        <authorList>
            <person name="Patra A.K."/>
            <person name="Ho P.T."/>
            <person name="Jun S."/>
            <person name="Lee S.J."/>
            <person name="Kim Y."/>
            <person name="Won Y.J."/>
        </authorList>
    </citation>
    <scope>NUCLEOTIDE SEQUENCE [LARGE SCALE GENOMIC DNA]</scope>
    <source>
        <strain evidence="22">Wonlab-2016</strain>
    </source>
</reference>
<evidence type="ECO:0000256" key="5">
    <source>
        <dbReference type="ARBA" id="ARBA00022692"/>
    </source>
</evidence>
<dbReference type="InterPro" id="IPR001930">
    <property type="entry name" value="Peptidase_M1"/>
</dbReference>
<evidence type="ECO:0000259" key="19">
    <source>
        <dbReference type="Pfam" id="PF01433"/>
    </source>
</evidence>
<dbReference type="InterPro" id="IPR042097">
    <property type="entry name" value="Aminopeptidase_N-like_N_sf"/>
</dbReference>
<dbReference type="Pfam" id="PF01433">
    <property type="entry name" value="Peptidase_M1"/>
    <property type="match status" value="1"/>
</dbReference>
<dbReference type="Gene3D" id="1.25.50.20">
    <property type="match status" value="1"/>
</dbReference>
<dbReference type="FunFam" id="1.10.390.10:FF:000006">
    <property type="entry name" value="Puromycin-sensitive aminopeptidase"/>
    <property type="match status" value="1"/>
</dbReference>
<dbReference type="FunFam" id="2.60.40.1910:FF:000006">
    <property type="entry name" value="Aminopeptidase"/>
    <property type="match status" value="1"/>
</dbReference>
<evidence type="ECO:0000256" key="14">
    <source>
        <dbReference type="PIRSR" id="PIRSR634016-1"/>
    </source>
</evidence>
<keyword evidence="7" id="KW-0378">Hydrolase</keyword>
<feature type="domain" description="Peptidase M1 membrane alanine aminopeptidase" evidence="19">
    <location>
        <begin position="304"/>
        <end position="511"/>
    </location>
</feature>
<gene>
    <name evidence="22" type="ORF">BaRGS_00011613</name>
</gene>
<dbReference type="Pfam" id="PF17900">
    <property type="entry name" value="Peptidase_M1_N"/>
    <property type="match status" value="1"/>
</dbReference>
<dbReference type="GO" id="GO:0006508">
    <property type="term" value="P:proteolysis"/>
    <property type="evidence" value="ECO:0007669"/>
    <property type="project" value="UniProtKB-KW"/>
</dbReference>
<sequence>MAGKGCSKGRTKIILTGMFLVVAVAVILFVIIYFATDKRGDEGSSNGGGGGGGGPVEPGDPEPVFRLPPTLKPEHYHLQFVPDIYRNSTADFRLYGSVTIRVLCQENTLSVILHAIGLDIARNSVNVTTIGGSGGAGPDVKSLRTDEARETMEIELNAPLVKDARYDLHMTFEAPLTEKFQAVYFSSYKEEGVTQYLAASIFVPSYARRAFPCFDEPALKANFTLTILRKPTYVALANMPRRTTENRTFNGEEWLADVFQESPAMSTYLMAFTVCRFKSIEANTTRGYKFIAWSRPQSVNQTHFALDVGTAVMPYFDDYFGIPFALPEQEMIAMPDFQYGGMEHWGLVGYKERAMLYSDALPSVQDRQNIAQIVSHELAHMWFGDLLTMLWWDDTWLNEGFASFMEYEGMNHAYPQWRVHDQFVVEAFRFAMSIDAFEQSRPLYKEVRYPDDVLAAYDRIIYYKGACIVRMKYINDFAYKTATHIDLWNSLSTEAEADGLMVNVSDVMRGWTVQKNFPVVMVTRGRRGQITVSQSRYLLEQNMDSNSDEAYMWDIPFTFATTSTHNADVDPTPSDVIWLPRDKNEVTIIERSLPGPGETDQWVLANIGCYGYYRVNYDVSNWKALVRQLNVDHKKIHTSNRAQIIMDSWNLA</sequence>
<dbReference type="InterPro" id="IPR014782">
    <property type="entry name" value="Peptidase_M1_dom"/>
</dbReference>
<dbReference type="Gene3D" id="2.60.40.1730">
    <property type="entry name" value="tricorn interacting facor f3 domain"/>
    <property type="match status" value="1"/>
</dbReference>
<dbReference type="GO" id="GO:0016020">
    <property type="term" value="C:membrane"/>
    <property type="evidence" value="ECO:0007669"/>
    <property type="project" value="UniProtKB-SubCell"/>
</dbReference>
<evidence type="ECO:0000256" key="9">
    <source>
        <dbReference type="ARBA" id="ARBA00022968"/>
    </source>
</evidence>
<evidence type="ECO:0000256" key="6">
    <source>
        <dbReference type="ARBA" id="ARBA00022723"/>
    </source>
</evidence>
<dbReference type="Pfam" id="PF11838">
    <property type="entry name" value="ERAP1_C"/>
    <property type="match status" value="1"/>
</dbReference>
<accession>A0ABD0LCQ4</accession>
<evidence type="ECO:0000256" key="16">
    <source>
        <dbReference type="PIRSR" id="PIRSR634016-4"/>
    </source>
</evidence>
<dbReference type="Gene3D" id="1.10.390.10">
    <property type="entry name" value="Neutral Protease Domain 2"/>
    <property type="match status" value="1"/>
</dbReference>
<dbReference type="PANTHER" id="PTHR11533:SF299">
    <property type="entry name" value="AMINOPEPTIDASE"/>
    <property type="match status" value="1"/>
</dbReference>
<dbReference type="FunFam" id="2.60.40.1730:FF:000001">
    <property type="entry name" value="Leucyl-cystinyl aminopeptidase"/>
    <property type="match status" value="1"/>
</dbReference>
<evidence type="ECO:0000256" key="2">
    <source>
        <dbReference type="ARBA" id="ARBA00010136"/>
    </source>
</evidence>
<evidence type="ECO:0008006" key="24">
    <source>
        <dbReference type="Google" id="ProtNLM"/>
    </source>
</evidence>
<keyword evidence="11" id="KW-0482">Metalloprotease</keyword>
<evidence type="ECO:0000256" key="17">
    <source>
        <dbReference type="SAM" id="MobiDB-lite"/>
    </source>
</evidence>
<dbReference type="InterPro" id="IPR045357">
    <property type="entry name" value="Aminopeptidase_N-like_N"/>
</dbReference>
<keyword evidence="9" id="KW-0735">Signal-anchor</keyword>
<dbReference type="GO" id="GO:0008237">
    <property type="term" value="F:metallopeptidase activity"/>
    <property type="evidence" value="ECO:0007669"/>
    <property type="project" value="UniProtKB-KW"/>
</dbReference>
<evidence type="ECO:0000256" key="7">
    <source>
        <dbReference type="ARBA" id="ARBA00022801"/>
    </source>
</evidence>
<evidence type="ECO:0000256" key="8">
    <source>
        <dbReference type="ARBA" id="ARBA00022833"/>
    </source>
</evidence>
<feature type="site" description="Transition state stabilizer" evidence="16">
    <location>
        <position position="462"/>
    </location>
</feature>
<protein>
    <recommendedName>
        <fullName evidence="24">Aminopeptidase</fullName>
    </recommendedName>
</protein>
<evidence type="ECO:0000259" key="21">
    <source>
        <dbReference type="Pfam" id="PF17900"/>
    </source>
</evidence>
<keyword evidence="12 18" id="KW-0472">Membrane</keyword>
<feature type="binding site" evidence="15">
    <location>
        <position position="399"/>
    </location>
    <ligand>
        <name>Zn(2+)</name>
        <dbReference type="ChEBI" id="CHEBI:29105"/>
        <note>catalytic</note>
    </ligand>
</feature>
<comment type="subcellular location">
    <subcellularLocation>
        <location evidence="1">Membrane</location>
        <topology evidence="1">Single-pass type II membrane protein</topology>
    </subcellularLocation>
</comment>
<evidence type="ECO:0000256" key="10">
    <source>
        <dbReference type="ARBA" id="ARBA00022989"/>
    </source>
</evidence>
<evidence type="ECO:0000313" key="22">
    <source>
        <dbReference type="EMBL" id="KAK7497083.1"/>
    </source>
</evidence>
<dbReference type="SUPFAM" id="SSF63737">
    <property type="entry name" value="Leukotriene A4 hydrolase N-terminal domain"/>
    <property type="match status" value="1"/>
</dbReference>
<evidence type="ECO:0000313" key="23">
    <source>
        <dbReference type="Proteomes" id="UP001519460"/>
    </source>
</evidence>
<evidence type="ECO:0000256" key="18">
    <source>
        <dbReference type="SAM" id="Phobius"/>
    </source>
</evidence>
<feature type="binding site" evidence="15">
    <location>
        <position position="380"/>
    </location>
    <ligand>
        <name>Zn(2+)</name>
        <dbReference type="ChEBI" id="CHEBI:29105"/>
        <note>catalytic</note>
    </ligand>
</feature>
<evidence type="ECO:0000259" key="20">
    <source>
        <dbReference type="Pfam" id="PF11838"/>
    </source>
</evidence>
<feature type="domain" description="ERAP1-like C-terminal" evidence="20">
    <location>
        <begin position="602"/>
        <end position="652"/>
    </location>
</feature>
<feature type="compositionally biased region" description="Gly residues" evidence="17">
    <location>
        <begin position="45"/>
        <end position="56"/>
    </location>
</feature>
<evidence type="ECO:0000256" key="12">
    <source>
        <dbReference type="ARBA" id="ARBA00023136"/>
    </source>
</evidence>
<feature type="region of interest" description="Disordered" evidence="17">
    <location>
        <begin position="42"/>
        <end position="66"/>
    </location>
</feature>
<organism evidence="22 23">
    <name type="scientific">Batillaria attramentaria</name>
    <dbReference type="NCBI Taxonomy" id="370345"/>
    <lineage>
        <taxon>Eukaryota</taxon>
        <taxon>Metazoa</taxon>
        <taxon>Spiralia</taxon>
        <taxon>Lophotrochozoa</taxon>
        <taxon>Mollusca</taxon>
        <taxon>Gastropoda</taxon>
        <taxon>Caenogastropoda</taxon>
        <taxon>Sorbeoconcha</taxon>
        <taxon>Cerithioidea</taxon>
        <taxon>Batillariidae</taxon>
        <taxon>Batillaria</taxon>
    </lineage>
</organism>
<dbReference type="CDD" id="cd09601">
    <property type="entry name" value="M1_APN-Q_like"/>
    <property type="match status" value="1"/>
</dbReference>